<dbReference type="OrthoDB" id="10442556at2759"/>
<protein>
    <submittedName>
        <fullName evidence="1">Uncharacterized protein</fullName>
    </submittedName>
</protein>
<organism evidence="2">
    <name type="scientific">Melampsora larici-populina (strain 98AG31 / pathotype 3-4-7)</name>
    <name type="common">Poplar leaf rust fungus</name>
    <dbReference type="NCBI Taxonomy" id="747676"/>
    <lineage>
        <taxon>Eukaryota</taxon>
        <taxon>Fungi</taxon>
        <taxon>Dikarya</taxon>
        <taxon>Basidiomycota</taxon>
        <taxon>Pucciniomycotina</taxon>
        <taxon>Pucciniomycetes</taxon>
        <taxon>Pucciniales</taxon>
        <taxon>Melampsoraceae</taxon>
        <taxon>Melampsora</taxon>
    </lineage>
</organism>
<dbReference type="VEuPathDB" id="FungiDB:MELLADRAFT_64610"/>
<keyword evidence="2" id="KW-1185">Reference proteome</keyword>
<dbReference type="GeneID" id="18930283"/>
<name>F4RS34_MELLP</name>
<sequence length="548" mass="62889">MRFQVHQIYGHMICVLTRWHDYFRTLVSTKVQKTFIQDRPVTPIVQTDHGHISNPFYIDPVGSSSQNTVSKTSYWETKWFIFLPFDSKVNFSQIFTLKVLHRQTNPMIDAQNRQSQLQALDLNRYKTLKGKLNNLPNFKEIQRALDDATPSTLLLRSQNAAKAAEPALETLSKIAVIAQRTGSVNIDEVQSASRALIAFLEESATPSINTLEETLVTPGTYINVPNSLEGLSQNPEYPSWMRSQVSSHDGVNVRENPQMAGFGKETSNHFNMMKFDVRGRPEFYQEIKAGDDILSDPTSSIINKNEVLQRIYKRIDSDIKFIEKEPQESLVRLRKHSEIMGWIEVLEKPRPWEGLLAPTRLDKLELISLERALPYDVRNYALNAWTKLNNRYTESAKGIVMEALPDSYKSTYGQRLNWDSTFRGLMNDQKRYSELGEAWDAGGPLKTEEWKQLSTAEKWEQRTLQVMKQFVEQYDSKNPSLAWLDNLNRDLVEDKLKLVKLTPSRFPNIQNFAAKQLDMLKPHNGKDPLPLDNSYGIPGFLSNGVSRS</sequence>
<evidence type="ECO:0000313" key="1">
    <source>
        <dbReference type="EMBL" id="EGG04847.1"/>
    </source>
</evidence>
<dbReference type="EMBL" id="GL883116">
    <property type="protein sequence ID" value="EGG04847.1"/>
    <property type="molecule type" value="Genomic_DNA"/>
</dbReference>
<dbReference type="Proteomes" id="UP000001072">
    <property type="component" value="Unassembled WGS sequence"/>
</dbReference>
<dbReference type="RefSeq" id="XP_007411938.1">
    <property type="nucleotide sequence ID" value="XM_007411876.1"/>
</dbReference>
<dbReference type="KEGG" id="mlr:MELLADRAFT_64610"/>
<dbReference type="AlphaFoldDB" id="F4RS34"/>
<gene>
    <name evidence="1" type="ORF">MELLADRAFT_64610</name>
</gene>
<reference evidence="2" key="1">
    <citation type="journal article" date="2011" name="Proc. Natl. Acad. Sci. U.S.A.">
        <title>Obligate biotrophy features unraveled by the genomic analysis of rust fungi.</title>
        <authorList>
            <person name="Duplessis S."/>
            <person name="Cuomo C.A."/>
            <person name="Lin Y.-C."/>
            <person name="Aerts A."/>
            <person name="Tisserant E."/>
            <person name="Veneault-Fourrey C."/>
            <person name="Joly D.L."/>
            <person name="Hacquard S."/>
            <person name="Amselem J."/>
            <person name="Cantarel B.L."/>
            <person name="Chiu R."/>
            <person name="Coutinho P.M."/>
            <person name="Feau N."/>
            <person name="Field M."/>
            <person name="Frey P."/>
            <person name="Gelhaye E."/>
            <person name="Goldberg J."/>
            <person name="Grabherr M.G."/>
            <person name="Kodira C.D."/>
            <person name="Kohler A."/>
            <person name="Kuees U."/>
            <person name="Lindquist E.A."/>
            <person name="Lucas S.M."/>
            <person name="Mago R."/>
            <person name="Mauceli E."/>
            <person name="Morin E."/>
            <person name="Murat C."/>
            <person name="Pangilinan J.L."/>
            <person name="Park R."/>
            <person name="Pearson M."/>
            <person name="Quesneville H."/>
            <person name="Rouhier N."/>
            <person name="Sakthikumar S."/>
            <person name="Salamov A.A."/>
            <person name="Schmutz J."/>
            <person name="Selles B."/>
            <person name="Shapiro H."/>
            <person name="Tanguay P."/>
            <person name="Tuskan G.A."/>
            <person name="Henrissat B."/>
            <person name="Van de Peer Y."/>
            <person name="Rouze P."/>
            <person name="Ellis J.G."/>
            <person name="Dodds P.N."/>
            <person name="Schein J.E."/>
            <person name="Zhong S."/>
            <person name="Hamelin R.C."/>
            <person name="Grigoriev I.V."/>
            <person name="Szabo L.J."/>
            <person name="Martin F."/>
        </authorList>
    </citation>
    <scope>NUCLEOTIDE SEQUENCE [LARGE SCALE GENOMIC DNA]</scope>
    <source>
        <strain evidence="2">98AG31 / pathotype 3-4-7</strain>
    </source>
</reference>
<evidence type="ECO:0000313" key="2">
    <source>
        <dbReference type="Proteomes" id="UP000001072"/>
    </source>
</evidence>
<dbReference type="HOGENOM" id="CLU_497026_0_0_1"/>
<proteinExistence type="predicted"/>
<accession>F4RS34</accession>
<dbReference type="InParanoid" id="F4RS34"/>